<evidence type="ECO:0000256" key="6">
    <source>
        <dbReference type="ARBA" id="ARBA00023102"/>
    </source>
</evidence>
<evidence type="ECO:0000256" key="5">
    <source>
        <dbReference type="ARBA" id="ARBA00022801"/>
    </source>
</evidence>
<dbReference type="InterPro" id="IPR016195">
    <property type="entry name" value="Pol/histidinol_Pase-like"/>
</dbReference>
<gene>
    <name evidence="10" type="ORF">J2S15_002508</name>
</gene>
<protein>
    <recommendedName>
        <fullName evidence="3 8">Histidinol-phosphatase</fullName>
        <shortName evidence="8">HolPase</shortName>
        <ecNumber evidence="3 8">3.1.3.15</ecNumber>
    </recommendedName>
</protein>
<evidence type="ECO:0000313" key="11">
    <source>
        <dbReference type="Proteomes" id="UP001230220"/>
    </source>
</evidence>
<evidence type="ECO:0000256" key="8">
    <source>
        <dbReference type="RuleBase" id="RU366003"/>
    </source>
</evidence>
<accession>A0ABU0E4C0</accession>
<sequence>MRVDYHLHTSFSTDSQESMELYCESAIKQGIKEIAVTDHVDLGVVNEYTSEQVVDYPNYAIEIKRLQDKYKDNLCLRKGLEFGVQFEYLEEYKDIVKNNDLDFVIMSCHQIDNKEFWLNDYQKDKTPYECFEGYYKYLMELVKVFSDFSVIGHLDLMKRYSSYTPTVDDEHETVIKELLQVIIDHNKGIEVNTSGIRYDLGSFHPSEKILRWYYELGGTIITVGSDAHILKDLGNGIDEALVMLKEIGFESICTFEKMQPIFHKL</sequence>
<evidence type="ECO:0000256" key="2">
    <source>
        <dbReference type="ARBA" id="ARBA00009152"/>
    </source>
</evidence>
<reference evidence="10 11" key="1">
    <citation type="submission" date="2023-07" db="EMBL/GenBank/DDBJ databases">
        <title>Genomic Encyclopedia of Type Strains, Phase IV (KMG-IV): sequencing the most valuable type-strain genomes for metagenomic binning, comparative biology and taxonomic classification.</title>
        <authorList>
            <person name="Goeker M."/>
        </authorList>
    </citation>
    <scope>NUCLEOTIDE SEQUENCE [LARGE SCALE GENOMIC DNA]</scope>
    <source>
        <strain evidence="10 11">DSM 16784</strain>
    </source>
</reference>
<dbReference type="EC" id="3.1.3.15" evidence="3 8"/>
<dbReference type="NCBIfam" id="TIGR01856">
    <property type="entry name" value="hisJ_fam"/>
    <property type="match status" value="1"/>
</dbReference>
<dbReference type="InterPro" id="IPR004013">
    <property type="entry name" value="PHP_dom"/>
</dbReference>
<evidence type="ECO:0000256" key="7">
    <source>
        <dbReference type="ARBA" id="ARBA00049158"/>
    </source>
</evidence>
<evidence type="ECO:0000259" key="9">
    <source>
        <dbReference type="SMART" id="SM00481"/>
    </source>
</evidence>
<keyword evidence="6 8" id="KW-0368">Histidine biosynthesis</keyword>
<organism evidence="10 11">
    <name type="scientific">Breznakia pachnodae</name>
    <dbReference type="NCBI Taxonomy" id="265178"/>
    <lineage>
        <taxon>Bacteria</taxon>
        <taxon>Bacillati</taxon>
        <taxon>Bacillota</taxon>
        <taxon>Erysipelotrichia</taxon>
        <taxon>Erysipelotrichales</taxon>
        <taxon>Erysipelotrichaceae</taxon>
        <taxon>Breznakia</taxon>
    </lineage>
</organism>
<dbReference type="InterPro" id="IPR003141">
    <property type="entry name" value="Pol/His_phosphatase_N"/>
</dbReference>
<dbReference type="RefSeq" id="WP_307408766.1">
    <property type="nucleotide sequence ID" value="NZ_JAUSUR010000004.1"/>
</dbReference>
<keyword evidence="4 8" id="KW-0028">Amino-acid biosynthesis</keyword>
<comment type="similarity">
    <text evidence="2 8">Belongs to the PHP hydrolase family. HisK subfamily.</text>
</comment>
<dbReference type="PANTHER" id="PTHR21039">
    <property type="entry name" value="HISTIDINOL PHOSPHATASE-RELATED"/>
    <property type="match status" value="1"/>
</dbReference>
<comment type="pathway">
    <text evidence="1 8">Amino-acid biosynthesis; L-histidine biosynthesis; L-histidine from 5-phospho-alpha-D-ribose 1-diphosphate: step 8/9.</text>
</comment>
<dbReference type="Pfam" id="PF02811">
    <property type="entry name" value="PHP"/>
    <property type="match status" value="1"/>
</dbReference>
<dbReference type="Proteomes" id="UP001230220">
    <property type="component" value="Unassembled WGS sequence"/>
</dbReference>
<comment type="caution">
    <text evidence="10">The sequence shown here is derived from an EMBL/GenBank/DDBJ whole genome shotgun (WGS) entry which is preliminary data.</text>
</comment>
<keyword evidence="11" id="KW-1185">Reference proteome</keyword>
<proteinExistence type="inferred from homology"/>
<dbReference type="EMBL" id="JAUSUR010000004">
    <property type="protein sequence ID" value="MDQ0361758.1"/>
    <property type="molecule type" value="Genomic_DNA"/>
</dbReference>
<evidence type="ECO:0000256" key="4">
    <source>
        <dbReference type="ARBA" id="ARBA00022605"/>
    </source>
</evidence>
<name>A0ABU0E4C0_9FIRM</name>
<dbReference type="SUPFAM" id="SSF89550">
    <property type="entry name" value="PHP domain-like"/>
    <property type="match status" value="1"/>
</dbReference>
<dbReference type="GO" id="GO:0004401">
    <property type="term" value="F:histidinol-phosphatase activity"/>
    <property type="evidence" value="ECO:0007669"/>
    <property type="project" value="UniProtKB-EC"/>
</dbReference>
<evidence type="ECO:0000256" key="3">
    <source>
        <dbReference type="ARBA" id="ARBA00013085"/>
    </source>
</evidence>
<dbReference type="PANTHER" id="PTHR21039:SF0">
    <property type="entry name" value="HISTIDINOL-PHOSPHATASE"/>
    <property type="match status" value="1"/>
</dbReference>
<keyword evidence="5 8" id="KW-0378">Hydrolase</keyword>
<feature type="domain" description="Polymerase/histidinol phosphatase N-terminal" evidence="9">
    <location>
        <begin position="3"/>
        <end position="86"/>
    </location>
</feature>
<evidence type="ECO:0000256" key="1">
    <source>
        <dbReference type="ARBA" id="ARBA00004970"/>
    </source>
</evidence>
<dbReference type="SMART" id="SM00481">
    <property type="entry name" value="POLIIIAc"/>
    <property type="match status" value="1"/>
</dbReference>
<dbReference type="InterPro" id="IPR010140">
    <property type="entry name" value="Histidinol_P_phosphatase_HisJ"/>
</dbReference>
<dbReference type="Gene3D" id="3.20.20.140">
    <property type="entry name" value="Metal-dependent hydrolases"/>
    <property type="match status" value="1"/>
</dbReference>
<comment type="catalytic activity">
    <reaction evidence="7 8">
        <text>L-histidinol phosphate + H2O = L-histidinol + phosphate</text>
        <dbReference type="Rhea" id="RHEA:14465"/>
        <dbReference type="ChEBI" id="CHEBI:15377"/>
        <dbReference type="ChEBI" id="CHEBI:43474"/>
        <dbReference type="ChEBI" id="CHEBI:57699"/>
        <dbReference type="ChEBI" id="CHEBI:57980"/>
        <dbReference type="EC" id="3.1.3.15"/>
    </reaction>
</comment>
<evidence type="ECO:0000313" key="10">
    <source>
        <dbReference type="EMBL" id="MDQ0361758.1"/>
    </source>
</evidence>